<feature type="domain" description="Sulfatase-modifying factor enzyme-like" evidence="2">
    <location>
        <begin position="72"/>
        <end position="207"/>
    </location>
</feature>
<organism evidence="3 4">
    <name type="scientific">Magnetofaba australis IT-1</name>
    <dbReference type="NCBI Taxonomy" id="1434232"/>
    <lineage>
        <taxon>Bacteria</taxon>
        <taxon>Pseudomonadati</taxon>
        <taxon>Pseudomonadota</taxon>
        <taxon>Magnetococcia</taxon>
        <taxon>Magnetococcales</taxon>
        <taxon>Magnetococcaceae</taxon>
        <taxon>Magnetofaba</taxon>
    </lineage>
</organism>
<accession>A0A1Y2KAZ8</accession>
<dbReference type="InterPro" id="IPR005532">
    <property type="entry name" value="SUMF_dom"/>
</dbReference>
<dbReference type="STRING" id="1434232.MAIT1_00117"/>
<evidence type="ECO:0000313" key="3">
    <source>
        <dbReference type="EMBL" id="OSM06985.1"/>
    </source>
</evidence>
<evidence type="ECO:0000256" key="1">
    <source>
        <dbReference type="SAM" id="Phobius"/>
    </source>
</evidence>
<name>A0A1Y2KAZ8_9PROT</name>
<gene>
    <name evidence="3" type="ORF">MAIT1_00117</name>
</gene>
<comment type="caution">
    <text evidence="3">The sequence shown here is derived from an EMBL/GenBank/DDBJ whole genome shotgun (WGS) entry which is preliminary data.</text>
</comment>
<dbReference type="EMBL" id="LVJN01000015">
    <property type="protein sequence ID" value="OSM06985.1"/>
    <property type="molecule type" value="Genomic_DNA"/>
</dbReference>
<sequence>MAKRKSAEEPQRAIAWRPLAWLLGAVVLAGAILITALRVDFAVRGVDKPAIVQVAASRVEGCSLARDKQRFPEMMRVEAGEYLLPTDENGRELMLHLKPLGMTRVTQEQPFLLQRSEVTIEQFGWFVKAINDMSDGPRKEQLLAIIGLHWDKTDPKNLSKEGYYGGSASPAARAISREGARAFIDWLNERTGCRYHLPTRNQWAAAVISQHLASGQPASAAEANDGGVLGGLLRGVREWSDTGCANGFFLLGHDQWTTEPNVGVSACMPGMLSVAGFRLARELDDGS</sequence>
<protein>
    <recommendedName>
        <fullName evidence="2">Sulfatase-modifying factor enzyme-like domain-containing protein</fullName>
    </recommendedName>
</protein>
<keyword evidence="1" id="KW-1133">Transmembrane helix</keyword>
<dbReference type="InterPro" id="IPR016187">
    <property type="entry name" value="CTDL_fold"/>
</dbReference>
<keyword evidence="4" id="KW-1185">Reference proteome</keyword>
<keyword evidence="1" id="KW-0812">Transmembrane</keyword>
<keyword evidence="1" id="KW-0472">Membrane</keyword>
<dbReference type="AlphaFoldDB" id="A0A1Y2KAZ8"/>
<dbReference type="Pfam" id="PF03781">
    <property type="entry name" value="FGE-sulfatase"/>
    <property type="match status" value="1"/>
</dbReference>
<evidence type="ECO:0000313" key="4">
    <source>
        <dbReference type="Proteomes" id="UP000194003"/>
    </source>
</evidence>
<dbReference type="SUPFAM" id="SSF56436">
    <property type="entry name" value="C-type lectin-like"/>
    <property type="match status" value="1"/>
</dbReference>
<proteinExistence type="predicted"/>
<evidence type="ECO:0000259" key="2">
    <source>
        <dbReference type="Pfam" id="PF03781"/>
    </source>
</evidence>
<reference evidence="3 4" key="1">
    <citation type="journal article" date="2016" name="BMC Genomics">
        <title>Combined genomic and structural analyses of a cultured magnetotactic bacterium reveals its niche adaptation to a dynamic environment.</title>
        <authorList>
            <person name="Araujo A.C."/>
            <person name="Morillo V."/>
            <person name="Cypriano J."/>
            <person name="Teixeira L.C."/>
            <person name="Leao P."/>
            <person name="Lyra S."/>
            <person name="Almeida L.G."/>
            <person name="Bazylinski D.A."/>
            <person name="Vasconcellos A.T."/>
            <person name="Abreu F."/>
            <person name="Lins U."/>
        </authorList>
    </citation>
    <scope>NUCLEOTIDE SEQUENCE [LARGE SCALE GENOMIC DNA]</scope>
    <source>
        <strain evidence="3 4">IT-1</strain>
    </source>
</reference>
<dbReference type="InterPro" id="IPR042095">
    <property type="entry name" value="SUMF_sf"/>
</dbReference>
<dbReference type="Proteomes" id="UP000194003">
    <property type="component" value="Unassembled WGS sequence"/>
</dbReference>
<feature type="transmembrane region" description="Helical" evidence="1">
    <location>
        <begin position="20"/>
        <end position="39"/>
    </location>
</feature>
<dbReference type="Gene3D" id="3.90.1580.10">
    <property type="entry name" value="paralog of FGE (formylglycine-generating enzyme)"/>
    <property type="match status" value="1"/>
</dbReference>